<comment type="caution">
    <text evidence="1">The sequence shown here is derived from an EMBL/GenBank/DDBJ whole genome shotgun (WGS) entry which is preliminary data.</text>
</comment>
<dbReference type="AlphaFoldDB" id="A0A941IQ44"/>
<protein>
    <submittedName>
        <fullName evidence="1">Uncharacterized protein</fullName>
    </submittedName>
</protein>
<evidence type="ECO:0000313" key="1">
    <source>
        <dbReference type="EMBL" id="MBR7837240.1"/>
    </source>
</evidence>
<dbReference type="EMBL" id="JAGSOG010000190">
    <property type="protein sequence ID" value="MBR7837240.1"/>
    <property type="molecule type" value="Genomic_DNA"/>
</dbReference>
<proteinExistence type="predicted"/>
<name>A0A941IQ44_9ACTN</name>
<dbReference type="RefSeq" id="WP_212531706.1">
    <property type="nucleotide sequence ID" value="NZ_JAGSOG010000190.1"/>
</dbReference>
<accession>A0A941IQ44</accession>
<gene>
    <name evidence="1" type="ORF">KDL01_28440</name>
</gene>
<organism evidence="1 2">
    <name type="scientific">Actinospica durhamensis</name>
    <dbReference type="NCBI Taxonomy" id="1508375"/>
    <lineage>
        <taxon>Bacteria</taxon>
        <taxon>Bacillati</taxon>
        <taxon>Actinomycetota</taxon>
        <taxon>Actinomycetes</taxon>
        <taxon>Catenulisporales</taxon>
        <taxon>Actinospicaceae</taxon>
        <taxon>Actinospica</taxon>
    </lineage>
</organism>
<dbReference type="Proteomes" id="UP000675781">
    <property type="component" value="Unassembled WGS sequence"/>
</dbReference>
<sequence>MPFGGQIAWQDATPTVDKLSGNVAEATTPSGPNVLDYSGDVCTLPSLQTGASGFQYDLYYAPTDGNKLNGTLTVSNTDQKIFFYPGSAPVAAAWNSISSGLSACATSQSMTQTGVTQVGTVHKLSSTADAQCWSNFTSVTPGDYQNVTNICFVRVNDLIEAASVRVASTSTSTIAYDFTQIDTQLVQQLTASAHSQLSGS</sequence>
<keyword evidence="2" id="KW-1185">Reference proteome</keyword>
<reference evidence="1" key="1">
    <citation type="submission" date="2021-04" db="EMBL/GenBank/DDBJ databases">
        <title>Genome based classification of Actinospica acidithermotolerans sp. nov., an actinobacterium isolated from an Indonesian hot spring.</title>
        <authorList>
            <person name="Kusuma A.B."/>
            <person name="Putra K.E."/>
            <person name="Nafisah S."/>
            <person name="Loh J."/>
            <person name="Nouioui I."/>
            <person name="Goodfellow M."/>
        </authorList>
    </citation>
    <scope>NUCLEOTIDE SEQUENCE</scope>
    <source>
        <strain evidence="1">CSCA 57</strain>
    </source>
</reference>
<evidence type="ECO:0000313" key="2">
    <source>
        <dbReference type="Proteomes" id="UP000675781"/>
    </source>
</evidence>